<dbReference type="GeneID" id="41583081"/>
<dbReference type="AlphaFoldDB" id="E1QQC4"/>
<name>E1QQC4_VULDI</name>
<dbReference type="RefSeq" id="WP_013337336.1">
    <property type="nucleotide sequence ID" value="NC_014537.1"/>
</dbReference>
<organism evidence="1 2">
    <name type="scientific">Vulcanisaeta distributa (strain DSM 14429 / JCM 11212 / NBRC 100878 / IC-017)</name>
    <dbReference type="NCBI Taxonomy" id="572478"/>
    <lineage>
        <taxon>Archaea</taxon>
        <taxon>Thermoproteota</taxon>
        <taxon>Thermoprotei</taxon>
        <taxon>Thermoproteales</taxon>
        <taxon>Thermoproteaceae</taxon>
        <taxon>Vulcanisaeta</taxon>
    </lineage>
</organism>
<accession>E1QQC4</accession>
<dbReference type="Proteomes" id="UP000006681">
    <property type="component" value="Chromosome"/>
</dbReference>
<gene>
    <name evidence="1" type="ordered locus">Vdis_2243</name>
</gene>
<dbReference type="EMBL" id="CP002100">
    <property type="protein sequence ID" value="ADN51611.1"/>
    <property type="molecule type" value="Genomic_DNA"/>
</dbReference>
<dbReference type="STRING" id="572478.Vdis_2243"/>
<evidence type="ECO:0000313" key="1">
    <source>
        <dbReference type="EMBL" id="ADN51611.1"/>
    </source>
</evidence>
<evidence type="ECO:0000313" key="2">
    <source>
        <dbReference type="Proteomes" id="UP000006681"/>
    </source>
</evidence>
<dbReference type="KEGG" id="vdi:Vdis_2243"/>
<protein>
    <submittedName>
        <fullName evidence="1">Uncharacterized protein</fullName>
    </submittedName>
</protein>
<proteinExistence type="predicted"/>
<sequence length="60" mass="7157">MLAFDIVWNNVINAHNSDLDFRMVIRVHLHRDNVESVKSLLKKFAETLRDDGKFFFHIRS</sequence>
<dbReference type="eggNOG" id="arCOG13918">
    <property type="taxonomic scope" value="Archaea"/>
</dbReference>
<dbReference type="OrthoDB" id="44249at2157"/>
<reference evidence="2" key="2">
    <citation type="journal article" date="2010" name="Stand. Genomic Sci.">
        <title>Complete genome sequence of Vulcanisaeta distributa type strain (IC-017T).</title>
        <authorList>
            <person name="Mavromatis K."/>
            <person name="Sikorski J."/>
            <person name="Pabst E."/>
            <person name="Teshima H."/>
            <person name="Lapidus A."/>
            <person name="Lucas S."/>
            <person name="Nolan M."/>
            <person name="Glavina Del Rio T."/>
            <person name="Cheng J."/>
            <person name="Bruce D."/>
            <person name="Goodwin L."/>
            <person name="Pitluck S."/>
            <person name="Liolios K."/>
            <person name="Ivanova N."/>
            <person name="Mikhailova N."/>
            <person name="Pati A."/>
            <person name="Chen A."/>
            <person name="Palaniappan K."/>
            <person name="Land M."/>
            <person name="Hauser L."/>
            <person name="Chang Y."/>
            <person name="Jeffries C."/>
            <person name="Rohde M."/>
            <person name="Spring S."/>
            <person name="Goker M."/>
            <person name="Wirth R."/>
            <person name="Woyke T."/>
            <person name="Bristow J."/>
            <person name="Eisen J."/>
            <person name="Markowitz V."/>
            <person name="Hugenholtz P."/>
            <person name="Klenk H."/>
            <person name="Kyrpides N."/>
        </authorList>
    </citation>
    <scope>NUCLEOTIDE SEQUENCE [LARGE SCALE GENOMIC DNA]</scope>
    <source>
        <strain evidence="2">DSM 14429 / JCM 11212 / NBRC 100878 / IC-017</strain>
    </source>
</reference>
<keyword evidence="2" id="KW-1185">Reference proteome</keyword>
<reference evidence="1 2" key="1">
    <citation type="journal article" date="2010" name="Stand. Genomic Sci.">
        <title>Complete genome sequence of Vulcanisaeta distributa type strain (IC-017).</title>
        <authorList>
            <person name="Mavromatis K."/>
            <person name="Sikorski J."/>
            <person name="Pabst E."/>
            <person name="Teshima H."/>
            <person name="Lapidus A."/>
            <person name="Lucas S."/>
            <person name="Nolan M."/>
            <person name="Glavina Del Rio T."/>
            <person name="Cheng J.F."/>
            <person name="Bruce D."/>
            <person name="Goodwin L."/>
            <person name="Pitluck S."/>
            <person name="Liolios K."/>
            <person name="Ivanova N."/>
            <person name="Mikhailova N."/>
            <person name="Pati A."/>
            <person name="Chen A."/>
            <person name="Palaniappan K."/>
            <person name="Land M."/>
            <person name="Hauser L."/>
            <person name="Chang Y.J."/>
            <person name="Jeffries C.D."/>
            <person name="Rohde M."/>
            <person name="Spring S."/>
            <person name="Goker M."/>
            <person name="Wirth R."/>
            <person name="Woyke T."/>
            <person name="Bristow J."/>
            <person name="Eisen J.A."/>
            <person name="Markowitz V."/>
            <person name="Hugenholtz P."/>
            <person name="Klenk H.P."/>
            <person name="Kyrpides N.C."/>
        </authorList>
    </citation>
    <scope>NUCLEOTIDE SEQUENCE [LARGE SCALE GENOMIC DNA]</scope>
    <source>
        <strain evidence="2">DSM 14429 / JCM 11212 / NBRC 100878 / IC-017</strain>
    </source>
</reference>
<dbReference type="HOGENOM" id="CLU_2930416_0_0_2"/>